<name>A0A1I1L3F7_NATHA</name>
<keyword evidence="1" id="KW-1133">Transmembrane helix</keyword>
<organism evidence="2 3">
    <name type="scientific">Natronobacterium haloterrestre</name>
    <name type="common">Halobiforma haloterrestris</name>
    <dbReference type="NCBI Taxonomy" id="148448"/>
    <lineage>
        <taxon>Archaea</taxon>
        <taxon>Methanobacteriati</taxon>
        <taxon>Methanobacteriota</taxon>
        <taxon>Stenosarchaea group</taxon>
        <taxon>Halobacteria</taxon>
        <taxon>Halobacteriales</taxon>
        <taxon>Natrialbaceae</taxon>
        <taxon>Natronobacterium</taxon>
    </lineage>
</organism>
<dbReference type="RefSeq" id="WP_143095868.1">
    <property type="nucleotide sequence ID" value="NZ_FOKW01000014.1"/>
</dbReference>
<evidence type="ECO:0000256" key="1">
    <source>
        <dbReference type="SAM" id="Phobius"/>
    </source>
</evidence>
<dbReference type="OrthoDB" id="377747at2157"/>
<reference evidence="3" key="1">
    <citation type="submission" date="2016-10" db="EMBL/GenBank/DDBJ databases">
        <authorList>
            <person name="Varghese N."/>
            <person name="Submissions S."/>
        </authorList>
    </citation>
    <scope>NUCLEOTIDE SEQUENCE [LARGE SCALE GENOMIC DNA]</scope>
    <source>
        <strain evidence="3">DSM 13078</strain>
    </source>
</reference>
<dbReference type="Proteomes" id="UP000199161">
    <property type="component" value="Unassembled WGS sequence"/>
</dbReference>
<keyword evidence="1" id="KW-0472">Membrane</keyword>
<protein>
    <submittedName>
        <fullName evidence="2">PEP-CTERM protein-sorting domain-containing protein</fullName>
    </submittedName>
</protein>
<sequence length="144" mass="16286">MVDLTSAPVLGFLGGIFGGTVAQGWAFLRRRKRDLDRLRSVLKETRELSESDLKSADSGHSELTDEDILMLMEELKQARLQASYLLRESQRKRIDKVETQFSMISHSAGNINTSLDNGQLAERFTEKSDEALDSLKWGAVKIWQ</sequence>
<feature type="transmembrane region" description="Helical" evidence="1">
    <location>
        <begin position="6"/>
        <end position="28"/>
    </location>
</feature>
<evidence type="ECO:0000313" key="3">
    <source>
        <dbReference type="Proteomes" id="UP000199161"/>
    </source>
</evidence>
<keyword evidence="3" id="KW-1185">Reference proteome</keyword>
<gene>
    <name evidence="2" type="ORF">SAMN05444422_11438</name>
</gene>
<proteinExistence type="predicted"/>
<dbReference type="EMBL" id="FOKW01000014">
    <property type="protein sequence ID" value="SFC67521.1"/>
    <property type="molecule type" value="Genomic_DNA"/>
</dbReference>
<evidence type="ECO:0000313" key="2">
    <source>
        <dbReference type="EMBL" id="SFC67521.1"/>
    </source>
</evidence>
<keyword evidence="1" id="KW-0812">Transmembrane</keyword>
<dbReference type="AlphaFoldDB" id="A0A1I1L3F7"/>
<accession>A0A1I1L3F7</accession>